<dbReference type="AlphaFoldDB" id="A0A0K2GAB4"/>
<evidence type="ECO:0008006" key="4">
    <source>
        <dbReference type="Google" id="ProtNLM"/>
    </source>
</evidence>
<gene>
    <name evidence="2" type="ORF">NITMOv2_1466</name>
</gene>
<keyword evidence="1" id="KW-1133">Transmembrane helix</keyword>
<keyword evidence="1" id="KW-0812">Transmembrane</keyword>
<dbReference type="KEGG" id="nmv:NITMOv2_1466"/>
<sequence length="294" mass="32683">MWYWRSQGKTKNEKLKIPRGLLFAVSIFHFTFALTACALFAPKEEAPPLKQATAEELTALLRQRESAIESIKGLFSAKIRGGLIPIASRVEGAVYYRRPNALRLRGFTPVGGELFELVQVDDQYKLRLPTMGRVLAGRQSDMGEMGKLARPFQLSVWAMGGLLGTGSIAKGETVKLVEDGERYRLDVSGPPGDQTKRPVLQRRLWFDRHNLLVVQEERLGSNGEVEATIRYEDFRPIDDGAVEPVAAHAPAPGRLLRPFKISLEDGRGQGSVQVTFHEIIPNQALKAEELGHIS</sequence>
<dbReference type="Proteomes" id="UP000069205">
    <property type="component" value="Chromosome"/>
</dbReference>
<protein>
    <recommendedName>
        <fullName evidence="4">Outer membrane lipoprotein-sorting protein</fullName>
    </recommendedName>
</protein>
<evidence type="ECO:0000313" key="2">
    <source>
        <dbReference type="EMBL" id="ALA57893.1"/>
    </source>
</evidence>
<reference evidence="2 3" key="1">
    <citation type="journal article" date="2015" name="Proc. Natl. Acad. Sci. U.S.A.">
        <title>Expanded metabolic versatility of ubiquitous nitrite-oxidizing bacteria from the genus Nitrospira.</title>
        <authorList>
            <person name="Koch H."/>
            <person name="Lucker S."/>
            <person name="Albertsen M."/>
            <person name="Kitzinger K."/>
            <person name="Herbold C."/>
            <person name="Spieck E."/>
            <person name="Nielsen P.H."/>
            <person name="Wagner M."/>
            <person name="Daims H."/>
        </authorList>
    </citation>
    <scope>NUCLEOTIDE SEQUENCE [LARGE SCALE GENOMIC DNA]</scope>
    <source>
        <strain evidence="2 3">NSP M-1</strain>
    </source>
</reference>
<dbReference type="EMBL" id="CP011801">
    <property type="protein sequence ID" value="ALA57893.1"/>
    <property type="molecule type" value="Genomic_DNA"/>
</dbReference>
<name>A0A0K2GAB4_NITMO</name>
<proteinExistence type="predicted"/>
<accession>A0A0K2GAB4</accession>
<evidence type="ECO:0000256" key="1">
    <source>
        <dbReference type="SAM" id="Phobius"/>
    </source>
</evidence>
<organism evidence="2 3">
    <name type="scientific">Nitrospira moscoviensis</name>
    <dbReference type="NCBI Taxonomy" id="42253"/>
    <lineage>
        <taxon>Bacteria</taxon>
        <taxon>Pseudomonadati</taxon>
        <taxon>Nitrospirota</taxon>
        <taxon>Nitrospiria</taxon>
        <taxon>Nitrospirales</taxon>
        <taxon>Nitrospiraceae</taxon>
        <taxon>Nitrospira</taxon>
    </lineage>
</organism>
<dbReference type="PATRIC" id="fig|42253.5.peg.1437"/>
<dbReference type="STRING" id="42253.NITMOv2_1466"/>
<keyword evidence="3" id="KW-1185">Reference proteome</keyword>
<keyword evidence="1" id="KW-0472">Membrane</keyword>
<evidence type="ECO:0000313" key="3">
    <source>
        <dbReference type="Proteomes" id="UP000069205"/>
    </source>
</evidence>
<feature type="transmembrane region" description="Helical" evidence="1">
    <location>
        <begin position="21"/>
        <end position="41"/>
    </location>
</feature>